<name>A0A7I7JL00_9MYCO</name>
<dbReference type="SUPFAM" id="SSF46458">
    <property type="entry name" value="Globin-like"/>
    <property type="match status" value="1"/>
</dbReference>
<dbReference type="EMBL" id="AP022562">
    <property type="protein sequence ID" value="BBX12585.1"/>
    <property type="molecule type" value="Genomic_DNA"/>
</dbReference>
<keyword evidence="4 6" id="KW-0479">Metal-binding</keyword>
<gene>
    <name evidence="8" type="ORF">MNVM_16660</name>
</gene>
<dbReference type="Pfam" id="PF01152">
    <property type="entry name" value="Bac_globin"/>
    <property type="match status" value="1"/>
</dbReference>
<evidence type="ECO:0000256" key="6">
    <source>
        <dbReference type="PIRNR" id="PIRNR002030"/>
    </source>
</evidence>
<dbReference type="InterPro" id="IPR012292">
    <property type="entry name" value="Globin/Proto"/>
</dbReference>
<evidence type="ECO:0000256" key="2">
    <source>
        <dbReference type="ARBA" id="ARBA00022448"/>
    </source>
</evidence>
<sequence length="125" mass="13332">MTCIYDEIGGAAALTAVVDEFYERVLADARLAGYFRNSDMARLKSRQVSFFAAALGGPEPYRGLSMADAHRDRNIGRLQFDLAVGHLTAALTACEVPEATTAEIIAAIAPLADDIVTDRRSAALG</sequence>
<dbReference type="InterPro" id="IPR016339">
    <property type="entry name" value="Hemoglobin_trunc_I"/>
</dbReference>
<dbReference type="Proteomes" id="UP000466997">
    <property type="component" value="Chromosome"/>
</dbReference>
<comment type="similarity">
    <text evidence="1 6">Belongs to the truncated hemoglobin family. Group I subfamily.</text>
</comment>
<keyword evidence="2 6" id="KW-0813">Transport</keyword>
<dbReference type="GO" id="GO:0005344">
    <property type="term" value="F:oxygen carrier activity"/>
    <property type="evidence" value="ECO:0007669"/>
    <property type="project" value="UniProtKB-UniRule"/>
</dbReference>
<dbReference type="KEGG" id="mnm:MNVM_16660"/>
<evidence type="ECO:0000256" key="5">
    <source>
        <dbReference type="ARBA" id="ARBA00023004"/>
    </source>
</evidence>
<evidence type="ECO:0000256" key="1">
    <source>
        <dbReference type="ARBA" id="ARBA00009660"/>
    </source>
</evidence>
<protein>
    <recommendedName>
        <fullName evidence="6">Group 1 truncated hemoglobin</fullName>
    </recommendedName>
</protein>
<evidence type="ECO:0000313" key="9">
    <source>
        <dbReference type="Proteomes" id="UP000466997"/>
    </source>
</evidence>
<dbReference type="InterPro" id="IPR001486">
    <property type="entry name" value="Hemoglobin_trunc"/>
</dbReference>
<evidence type="ECO:0000256" key="7">
    <source>
        <dbReference type="PIRSR" id="PIRSR002030-1"/>
    </source>
</evidence>
<feature type="binding site" description="proximal binding residue" evidence="7">
    <location>
        <position position="70"/>
    </location>
    <ligand>
        <name>heme</name>
        <dbReference type="ChEBI" id="CHEBI:30413"/>
    </ligand>
    <ligandPart>
        <name>Fe</name>
        <dbReference type="ChEBI" id="CHEBI:18248"/>
    </ligandPart>
</feature>
<comment type="cofactor">
    <cofactor evidence="7">
        <name>heme</name>
        <dbReference type="ChEBI" id="CHEBI:30413"/>
    </cofactor>
    <text evidence="7">Binds 1 heme group per subunit.</text>
</comment>
<keyword evidence="3 6" id="KW-0349">Heme</keyword>
<dbReference type="AlphaFoldDB" id="A0A7I7JL00"/>
<accession>A0A7I7JL00</accession>
<dbReference type="GO" id="GO:0019825">
    <property type="term" value="F:oxygen binding"/>
    <property type="evidence" value="ECO:0007669"/>
    <property type="project" value="InterPro"/>
</dbReference>
<dbReference type="CDD" id="cd00454">
    <property type="entry name" value="TrHb1_N"/>
    <property type="match status" value="1"/>
</dbReference>
<organism evidence="8 9">
    <name type="scientific">Mycobacterium novum</name>
    <dbReference type="NCBI Taxonomy" id="2492438"/>
    <lineage>
        <taxon>Bacteria</taxon>
        <taxon>Bacillati</taxon>
        <taxon>Actinomycetota</taxon>
        <taxon>Actinomycetes</taxon>
        <taxon>Mycobacteriales</taxon>
        <taxon>Mycobacteriaceae</taxon>
        <taxon>Mycobacterium</taxon>
    </lineage>
</organism>
<evidence type="ECO:0000256" key="3">
    <source>
        <dbReference type="ARBA" id="ARBA00022617"/>
    </source>
</evidence>
<proteinExistence type="inferred from homology"/>
<evidence type="ECO:0000256" key="4">
    <source>
        <dbReference type="ARBA" id="ARBA00022723"/>
    </source>
</evidence>
<dbReference type="InterPro" id="IPR009050">
    <property type="entry name" value="Globin-like_sf"/>
</dbReference>
<dbReference type="PIRSF" id="PIRSF002030">
    <property type="entry name" value="Globin_Protozoa/Cyanobacteria"/>
    <property type="match status" value="1"/>
</dbReference>
<keyword evidence="9" id="KW-1185">Reference proteome</keyword>
<dbReference type="GO" id="GO:0046872">
    <property type="term" value="F:metal ion binding"/>
    <property type="evidence" value="ECO:0007669"/>
    <property type="project" value="UniProtKB-UniRule"/>
</dbReference>
<evidence type="ECO:0000313" key="8">
    <source>
        <dbReference type="EMBL" id="BBX12585.1"/>
    </source>
</evidence>
<dbReference type="GO" id="GO:0020037">
    <property type="term" value="F:heme binding"/>
    <property type="evidence" value="ECO:0007669"/>
    <property type="project" value="InterPro"/>
</dbReference>
<dbReference type="Gene3D" id="1.10.490.10">
    <property type="entry name" value="Globins"/>
    <property type="match status" value="1"/>
</dbReference>
<keyword evidence="6" id="KW-0561">Oxygen transport</keyword>
<reference evidence="8 9" key="1">
    <citation type="journal article" date="2019" name="Emerg. Microbes Infect.">
        <title>Comprehensive subspecies identification of 175 nontuberculous mycobacteria species based on 7547 genomic profiles.</title>
        <authorList>
            <person name="Matsumoto Y."/>
            <person name="Kinjo T."/>
            <person name="Motooka D."/>
            <person name="Nabeya D."/>
            <person name="Jung N."/>
            <person name="Uechi K."/>
            <person name="Horii T."/>
            <person name="Iida T."/>
            <person name="Fujita J."/>
            <person name="Nakamura S."/>
        </authorList>
    </citation>
    <scope>NUCLEOTIDE SEQUENCE [LARGE SCALE GENOMIC DNA]</scope>
    <source>
        <strain evidence="8 9">JCM 6391</strain>
    </source>
</reference>
<dbReference type="RefSeq" id="WP_013827099.1">
    <property type="nucleotide sequence ID" value="NZ_AP022562.1"/>
</dbReference>
<keyword evidence="8" id="KW-0675">Receptor</keyword>
<keyword evidence="5 6" id="KW-0408">Iron</keyword>